<dbReference type="CDD" id="cd12148">
    <property type="entry name" value="fungal_TF_MHR"/>
    <property type="match status" value="1"/>
</dbReference>
<dbReference type="PANTHER" id="PTHR31001">
    <property type="entry name" value="UNCHARACTERIZED TRANSCRIPTIONAL REGULATORY PROTEIN"/>
    <property type="match status" value="1"/>
</dbReference>
<gene>
    <name evidence="6" type="ORF">CLUP02_09556</name>
</gene>
<dbReference type="KEGG" id="clup:CLUP02_09556"/>
<feature type="domain" description="Zn(2)-C6 fungal-type" evidence="5">
    <location>
        <begin position="78"/>
        <end position="107"/>
    </location>
</feature>
<dbReference type="RefSeq" id="XP_049145678.1">
    <property type="nucleotide sequence ID" value="XM_049288534.1"/>
</dbReference>
<dbReference type="EMBL" id="CP019477">
    <property type="protein sequence ID" value="UQC84060.1"/>
    <property type="molecule type" value="Genomic_DNA"/>
</dbReference>
<evidence type="ECO:0000256" key="4">
    <source>
        <dbReference type="SAM" id="MobiDB-lite"/>
    </source>
</evidence>
<evidence type="ECO:0000256" key="2">
    <source>
        <dbReference type="ARBA" id="ARBA00022723"/>
    </source>
</evidence>
<feature type="non-terminal residue" evidence="6">
    <location>
        <position position="1"/>
    </location>
</feature>
<sequence length="720" mass="81464">PRHLPSRHPDGHPSPQVTSQPLPDIFQSPGRVRISYENQSIKCAWILVSPQAIRLSFLNVLPMATPQPTALQGQHKHACSLCAKRKIKCDKAEPCSNCTKTQAQCLYEGPAPPRPRKRAADEELLARLAAYEDLMRKHDVDFTPCSHGWITSGPQGRIKQDKSEAISSATSPLDHQSSTTQVLKGIPLTAERCLWSTLPAELMYPPVQCLTRKEDPLHIPTPALHVLMTTVQPELSQLHPDPRHICRFWQIFVEAVNPLLKIIHVPTLQQQVLDASWNPAGASKPLTAMLFAIYTLAVTSTSIEGCQTTFGEARSTLILRYRTAALRALIAADFLTTRNFEVLQAFVLFLFSDPDSELTSTLTGAAIRISQKMGLNRPKPDPKVSVFETEMRIRLWWQLNGLDSRVRIVKIAGMRLIPSESDFGDVRLPLNVNDADLHPEMAELPLEHPGATEMLCVLMKFETFNIIRSSSRAVKVFDVIIHGPGKDKPPSKLEDDAINEIEAIYHEKFIRHLDRNIPLHALVYTMTRLTLARFRCKVHSPRGRANSNGEVFMTREEGDLVFDWSVTWLEMMEIAMSSKFSSHFIAHMTTKFTVDVYIYIISDLRKRVSGERVTLAWKLIESLYGYHPELIENTESSFYVALGDLTLEAWEARRRELVNIQGSHETDNPPRYICLLREQRQQKIAPVAQVPAADFQSLDPLGLTDSANLDWDYWNDFLRL</sequence>
<dbReference type="InterPro" id="IPR036864">
    <property type="entry name" value="Zn2-C6_fun-type_DNA-bd_sf"/>
</dbReference>
<dbReference type="PROSITE" id="PS00463">
    <property type="entry name" value="ZN2_CY6_FUNGAL_1"/>
    <property type="match status" value="1"/>
</dbReference>
<evidence type="ECO:0000313" key="6">
    <source>
        <dbReference type="EMBL" id="UQC84060.1"/>
    </source>
</evidence>
<dbReference type="SUPFAM" id="SSF57701">
    <property type="entry name" value="Zn2/Cys6 DNA-binding domain"/>
    <property type="match status" value="1"/>
</dbReference>
<dbReference type="InterPro" id="IPR050613">
    <property type="entry name" value="Sec_Metabolite_Reg"/>
</dbReference>
<evidence type="ECO:0000313" key="7">
    <source>
        <dbReference type="Proteomes" id="UP000830671"/>
    </source>
</evidence>
<dbReference type="Pfam" id="PF00172">
    <property type="entry name" value="Zn_clus"/>
    <property type="match status" value="1"/>
</dbReference>
<keyword evidence="7" id="KW-1185">Reference proteome</keyword>
<dbReference type="InterPro" id="IPR001138">
    <property type="entry name" value="Zn2Cys6_DnaBD"/>
</dbReference>
<evidence type="ECO:0000256" key="1">
    <source>
        <dbReference type="ARBA" id="ARBA00004123"/>
    </source>
</evidence>
<dbReference type="AlphaFoldDB" id="A0A9Q8SV66"/>
<dbReference type="CDD" id="cd00067">
    <property type="entry name" value="GAL4"/>
    <property type="match status" value="1"/>
</dbReference>
<dbReference type="GO" id="GO:0006351">
    <property type="term" value="P:DNA-templated transcription"/>
    <property type="evidence" value="ECO:0007669"/>
    <property type="project" value="InterPro"/>
</dbReference>
<dbReference type="Gene3D" id="4.10.240.10">
    <property type="entry name" value="Zn(2)-C6 fungal-type DNA-binding domain"/>
    <property type="match status" value="1"/>
</dbReference>
<accession>A0A9Q8SV66</accession>
<organism evidence="6 7">
    <name type="scientific">Colletotrichum lupini</name>
    <dbReference type="NCBI Taxonomy" id="145971"/>
    <lineage>
        <taxon>Eukaryota</taxon>
        <taxon>Fungi</taxon>
        <taxon>Dikarya</taxon>
        <taxon>Ascomycota</taxon>
        <taxon>Pezizomycotina</taxon>
        <taxon>Sordariomycetes</taxon>
        <taxon>Hypocreomycetidae</taxon>
        <taxon>Glomerellales</taxon>
        <taxon>Glomerellaceae</taxon>
        <taxon>Colletotrichum</taxon>
        <taxon>Colletotrichum acutatum species complex</taxon>
    </lineage>
</organism>
<evidence type="ECO:0000256" key="3">
    <source>
        <dbReference type="ARBA" id="ARBA00023242"/>
    </source>
</evidence>
<dbReference type="GeneID" id="73343544"/>
<reference evidence="6" key="1">
    <citation type="journal article" date="2021" name="Mol. Plant Microbe Interact.">
        <title>Complete Genome Sequence of the Plant-Pathogenic Fungus Colletotrichum lupini.</title>
        <authorList>
            <person name="Baroncelli R."/>
            <person name="Pensec F."/>
            <person name="Da Lio D."/>
            <person name="Boufleur T."/>
            <person name="Vicente I."/>
            <person name="Sarrocco S."/>
            <person name="Picot A."/>
            <person name="Baraldi E."/>
            <person name="Sukno S."/>
            <person name="Thon M."/>
            <person name="Le Floch G."/>
        </authorList>
    </citation>
    <scope>NUCLEOTIDE SEQUENCE</scope>
    <source>
        <strain evidence="6">IMI 504893</strain>
    </source>
</reference>
<feature type="region of interest" description="Disordered" evidence="4">
    <location>
        <begin position="1"/>
        <end position="24"/>
    </location>
</feature>
<dbReference type="GO" id="GO:0005634">
    <property type="term" value="C:nucleus"/>
    <property type="evidence" value="ECO:0007669"/>
    <property type="project" value="UniProtKB-SubCell"/>
</dbReference>
<dbReference type="GO" id="GO:0008270">
    <property type="term" value="F:zinc ion binding"/>
    <property type="evidence" value="ECO:0007669"/>
    <property type="project" value="InterPro"/>
</dbReference>
<dbReference type="PROSITE" id="PS50048">
    <property type="entry name" value="ZN2_CY6_FUNGAL_2"/>
    <property type="match status" value="1"/>
</dbReference>
<dbReference type="Proteomes" id="UP000830671">
    <property type="component" value="Chromosome 5"/>
</dbReference>
<comment type="subcellular location">
    <subcellularLocation>
        <location evidence="1">Nucleus</location>
    </subcellularLocation>
</comment>
<dbReference type="InterPro" id="IPR007219">
    <property type="entry name" value="XnlR_reg_dom"/>
</dbReference>
<keyword evidence="3" id="KW-0539">Nucleus</keyword>
<dbReference type="GO" id="GO:0003677">
    <property type="term" value="F:DNA binding"/>
    <property type="evidence" value="ECO:0007669"/>
    <property type="project" value="InterPro"/>
</dbReference>
<dbReference type="PANTHER" id="PTHR31001:SF85">
    <property type="entry name" value="ZN(II)2CYS6 TRANSCRIPTION FACTOR (EUROFUNG)"/>
    <property type="match status" value="1"/>
</dbReference>
<name>A0A9Q8SV66_9PEZI</name>
<dbReference type="Pfam" id="PF04082">
    <property type="entry name" value="Fungal_trans"/>
    <property type="match status" value="1"/>
</dbReference>
<evidence type="ECO:0000259" key="5">
    <source>
        <dbReference type="PROSITE" id="PS50048"/>
    </source>
</evidence>
<dbReference type="GO" id="GO:0000981">
    <property type="term" value="F:DNA-binding transcription factor activity, RNA polymerase II-specific"/>
    <property type="evidence" value="ECO:0007669"/>
    <property type="project" value="InterPro"/>
</dbReference>
<dbReference type="SMART" id="SM00066">
    <property type="entry name" value="GAL4"/>
    <property type="match status" value="1"/>
</dbReference>
<proteinExistence type="predicted"/>
<protein>
    <submittedName>
        <fullName evidence="6">Fungal specific transcription factor</fullName>
    </submittedName>
</protein>
<keyword evidence="2" id="KW-0479">Metal-binding</keyword>